<keyword evidence="4" id="KW-1185">Reference proteome</keyword>
<feature type="region of interest" description="Disordered" evidence="2">
    <location>
        <begin position="1"/>
        <end position="76"/>
    </location>
</feature>
<dbReference type="EMBL" id="WOXT01000001">
    <property type="protein sequence ID" value="MUV13585.1"/>
    <property type="molecule type" value="Genomic_DNA"/>
</dbReference>
<accession>A0A7C9LWG6</accession>
<name>A0A7C9LWG6_9GAMM</name>
<feature type="region of interest" description="Disordered" evidence="2">
    <location>
        <begin position="268"/>
        <end position="292"/>
    </location>
</feature>
<evidence type="ECO:0008006" key="5">
    <source>
        <dbReference type="Google" id="ProtNLM"/>
    </source>
</evidence>
<evidence type="ECO:0000256" key="1">
    <source>
        <dbReference type="SAM" id="Coils"/>
    </source>
</evidence>
<keyword evidence="1" id="KW-0175">Coiled coil</keyword>
<dbReference type="AlphaFoldDB" id="A0A7C9LWG6"/>
<evidence type="ECO:0000256" key="2">
    <source>
        <dbReference type="SAM" id="MobiDB-lite"/>
    </source>
</evidence>
<proteinExistence type="predicted"/>
<feature type="coiled-coil region" evidence="1">
    <location>
        <begin position="101"/>
        <end position="128"/>
    </location>
</feature>
<evidence type="ECO:0000313" key="4">
    <source>
        <dbReference type="Proteomes" id="UP000479692"/>
    </source>
</evidence>
<dbReference type="RefSeq" id="WP_156640769.1">
    <property type="nucleotide sequence ID" value="NZ_WOXT01000001.1"/>
</dbReference>
<sequence length="311" mass="34734">MHVVGDGPEGQPTEGVVTLDDIADAMEPSEAAPEESEEEEDSGESEEVEAEEEEAAETEEEEGEEPTFTIKHDGKEVTLKQSELVEMAQKGFDYSTKTMALAKERDEAQAHRARADELRTQNEQYSEQQIDRLTAIAHFAQAQVGEPPNIALAQQDAARYLAEKHLYDQRQGQLQQALQAVEHLKSESQRQRQAWIDSTANETEEALRNTLPGWNETMLEEYAKYLGGYGLNPRTADVAFVQKGLWELAHKAKQFDAIQAKKAEIKPTPKAVTKVAKPSAQNQPGKVAERMKREAAFNKNPSLDSLAEFLR</sequence>
<feature type="compositionally biased region" description="Acidic residues" evidence="2">
    <location>
        <begin position="32"/>
        <end position="65"/>
    </location>
</feature>
<evidence type="ECO:0000313" key="3">
    <source>
        <dbReference type="EMBL" id="MUV13585.1"/>
    </source>
</evidence>
<protein>
    <recommendedName>
        <fullName evidence="5">Scaffolding protein</fullName>
    </recommendedName>
</protein>
<gene>
    <name evidence="3" type="ORF">GN331_05115</name>
</gene>
<organism evidence="3 4">
    <name type="scientific">Noviluteimonas gilva</name>
    <dbReference type="NCBI Taxonomy" id="2682097"/>
    <lineage>
        <taxon>Bacteria</taxon>
        <taxon>Pseudomonadati</taxon>
        <taxon>Pseudomonadota</taxon>
        <taxon>Gammaproteobacteria</taxon>
        <taxon>Lysobacterales</taxon>
        <taxon>Lysobacteraceae</taxon>
        <taxon>Noviluteimonas</taxon>
    </lineage>
</organism>
<reference evidence="3 4" key="1">
    <citation type="submission" date="2019-12" db="EMBL/GenBank/DDBJ databases">
        <authorList>
            <person name="Xu J."/>
        </authorList>
    </citation>
    <scope>NUCLEOTIDE SEQUENCE [LARGE SCALE GENOMIC DNA]</scope>
    <source>
        <strain evidence="3 4">HX-5-24</strain>
    </source>
</reference>
<feature type="coiled-coil region" evidence="1">
    <location>
        <begin position="167"/>
        <end position="194"/>
    </location>
</feature>
<dbReference type="Proteomes" id="UP000479692">
    <property type="component" value="Unassembled WGS sequence"/>
</dbReference>
<comment type="caution">
    <text evidence="3">The sequence shown here is derived from an EMBL/GenBank/DDBJ whole genome shotgun (WGS) entry which is preliminary data.</text>
</comment>